<proteinExistence type="predicted"/>
<keyword evidence="5" id="KW-1185">Reference proteome</keyword>
<dbReference type="Gene3D" id="3.40.50.880">
    <property type="match status" value="1"/>
</dbReference>
<dbReference type="Pfam" id="PF06283">
    <property type="entry name" value="ThuA"/>
    <property type="match status" value="1"/>
</dbReference>
<feature type="region of interest" description="Disordered" evidence="1">
    <location>
        <begin position="255"/>
        <end position="285"/>
    </location>
</feature>
<feature type="signal peptide" evidence="2">
    <location>
        <begin position="1"/>
        <end position="20"/>
    </location>
</feature>
<keyword evidence="4" id="KW-0315">Glutamine amidotransferase</keyword>
<evidence type="ECO:0000313" key="5">
    <source>
        <dbReference type="Proteomes" id="UP000807306"/>
    </source>
</evidence>
<dbReference type="Proteomes" id="UP000807306">
    <property type="component" value="Unassembled WGS sequence"/>
</dbReference>
<feature type="chain" id="PRO_5040194045" evidence="2">
    <location>
        <begin position="21"/>
        <end position="310"/>
    </location>
</feature>
<dbReference type="PANTHER" id="PTHR40469:SF2">
    <property type="entry name" value="GALACTOSE-BINDING DOMAIN-LIKE SUPERFAMILY PROTEIN"/>
    <property type="match status" value="1"/>
</dbReference>
<dbReference type="PANTHER" id="PTHR40469">
    <property type="entry name" value="SECRETED GLYCOSYL HYDROLASE"/>
    <property type="match status" value="1"/>
</dbReference>
<protein>
    <submittedName>
        <fullName evidence="4">Class I glutamine amidotransferase-like protein</fullName>
    </submittedName>
</protein>
<name>A0A9P6EJW0_9AGAR</name>
<dbReference type="AlphaFoldDB" id="A0A9P6EJW0"/>
<accession>A0A9P6EJW0</accession>
<evidence type="ECO:0000313" key="4">
    <source>
        <dbReference type="EMBL" id="KAF9530218.1"/>
    </source>
</evidence>
<evidence type="ECO:0000256" key="1">
    <source>
        <dbReference type="SAM" id="MobiDB-lite"/>
    </source>
</evidence>
<dbReference type="OrthoDB" id="3482285at2759"/>
<sequence length="310" mass="33242">MHFLHDIALAIALYATLINAGPAKILIFSATAGFRHDMIPTAIGVLKEKGPSINVDFDSTEDASMFTDDNLKKYDALLFLATTGDVLPNDKSFQRYLNAGGNFIGVHSASDALRNSKTYANEIGSLFYNHPILQTFVVDVLESTHPSVAGLPSPWPVQDEPYNFVSDPRSLGAKVVLVADESTYVDNNKSTTQGTPHPLAWYQEKGAGVQSGGVAGRSFYTSLGHLNESWNDKLFQKHILGAITWTLQSNTTKVSNASASVGNGSPLSPSTTAKGPVQSNAPSSGSKLESTLTSMLLIIFFTFISTSAYS</sequence>
<gene>
    <name evidence="4" type="ORF">CPB83DRAFT_882340</name>
</gene>
<dbReference type="EMBL" id="MU157841">
    <property type="protein sequence ID" value="KAF9530218.1"/>
    <property type="molecule type" value="Genomic_DNA"/>
</dbReference>
<reference evidence="4" key="1">
    <citation type="submission" date="2020-11" db="EMBL/GenBank/DDBJ databases">
        <authorList>
            <consortium name="DOE Joint Genome Institute"/>
            <person name="Ahrendt S."/>
            <person name="Riley R."/>
            <person name="Andreopoulos W."/>
            <person name="Labutti K."/>
            <person name="Pangilinan J."/>
            <person name="Ruiz-Duenas F.J."/>
            <person name="Barrasa J.M."/>
            <person name="Sanchez-Garcia M."/>
            <person name="Camarero S."/>
            <person name="Miyauchi S."/>
            <person name="Serrano A."/>
            <person name="Linde D."/>
            <person name="Babiker R."/>
            <person name="Drula E."/>
            <person name="Ayuso-Fernandez I."/>
            <person name="Pacheco R."/>
            <person name="Padilla G."/>
            <person name="Ferreira P."/>
            <person name="Barriuso J."/>
            <person name="Kellner H."/>
            <person name="Castanera R."/>
            <person name="Alfaro M."/>
            <person name="Ramirez L."/>
            <person name="Pisabarro A.G."/>
            <person name="Kuo A."/>
            <person name="Tritt A."/>
            <person name="Lipzen A."/>
            <person name="He G."/>
            <person name="Yan M."/>
            <person name="Ng V."/>
            <person name="Cullen D."/>
            <person name="Martin F."/>
            <person name="Rosso M.-N."/>
            <person name="Henrissat B."/>
            <person name="Hibbett D."/>
            <person name="Martinez A.T."/>
            <person name="Grigoriev I.V."/>
        </authorList>
    </citation>
    <scope>NUCLEOTIDE SEQUENCE</scope>
    <source>
        <strain evidence="4">CBS 506.95</strain>
    </source>
</reference>
<dbReference type="SUPFAM" id="SSF52317">
    <property type="entry name" value="Class I glutamine amidotransferase-like"/>
    <property type="match status" value="1"/>
</dbReference>
<evidence type="ECO:0000259" key="3">
    <source>
        <dbReference type="Pfam" id="PF06283"/>
    </source>
</evidence>
<comment type="caution">
    <text evidence="4">The sequence shown here is derived from an EMBL/GenBank/DDBJ whole genome shotgun (WGS) entry which is preliminary data.</text>
</comment>
<dbReference type="InterPro" id="IPR029062">
    <property type="entry name" value="Class_I_gatase-like"/>
</dbReference>
<feature type="domain" description="ThuA-like" evidence="3">
    <location>
        <begin position="24"/>
        <end position="246"/>
    </location>
</feature>
<dbReference type="InterPro" id="IPR029010">
    <property type="entry name" value="ThuA-like"/>
</dbReference>
<keyword evidence="2" id="KW-0732">Signal</keyword>
<organism evidence="4 5">
    <name type="scientific">Crepidotus variabilis</name>
    <dbReference type="NCBI Taxonomy" id="179855"/>
    <lineage>
        <taxon>Eukaryota</taxon>
        <taxon>Fungi</taxon>
        <taxon>Dikarya</taxon>
        <taxon>Basidiomycota</taxon>
        <taxon>Agaricomycotina</taxon>
        <taxon>Agaricomycetes</taxon>
        <taxon>Agaricomycetidae</taxon>
        <taxon>Agaricales</taxon>
        <taxon>Agaricineae</taxon>
        <taxon>Crepidotaceae</taxon>
        <taxon>Crepidotus</taxon>
    </lineage>
</organism>
<evidence type="ECO:0000256" key="2">
    <source>
        <dbReference type="SAM" id="SignalP"/>
    </source>
</evidence>